<protein>
    <submittedName>
        <fullName evidence="3">Uncharacterized protein</fullName>
    </submittedName>
</protein>
<sequence length="150" mass="16574">MTLRIVLMSTVCLLLHFYYGACTNLPEVQSDVTETTVEPETGRETEMGRLLAEMEALRKAVVAKDSVSARFPSQRLCESLSQQVWEMRTQLSALQTQVDMAALRSELDELRAAINMDSRTQTSAQALDHSQTKGTGQETDSASATETHSC</sequence>
<evidence type="ECO:0000313" key="4">
    <source>
        <dbReference type="Proteomes" id="UP001519460"/>
    </source>
</evidence>
<keyword evidence="2" id="KW-0732">Signal</keyword>
<dbReference type="EMBL" id="JACVVK020000571">
    <property type="protein sequence ID" value="KAK7465200.1"/>
    <property type="molecule type" value="Genomic_DNA"/>
</dbReference>
<keyword evidence="4" id="KW-1185">Reference proteome</keyword>
<dbReference type="Gene3D" id="1.20.5.1700">
    <property type="match status" value="1"/>
</dbReference>
<evidence type="ECO:0000313" key="3">
    <source>
        <dbReference type="EMBL" id="KAK7465200.1"/>
    </source>
</evidence>
<comment type="caution">
    <text evidence="3">The sequence shown here is derived from an EMBL/GenBank/DDBJ whole genome shotgun (WGS) entry which is preliminary data.</text>
</comment>
<gene>
    <name evidence="3" type="ORF">BaRGS_00037629</name>
</gene>
<dbReference type="Proteomes" id="UP001519460">
    <property type="component" value="Unassembled WGS sequence"/>
</dbReference>
<feature type="signal peptide" evidence="2">
    <location>
        <begin position="1"/>
        <end position="23"/>
    </location>
</feature>
<organism evidence="3 4">
    <name type="scientific">Batillaria attramentaria</name>
    <dbReference type="NCBI Taxonomy" id="370345"/>
    <lineage>
        <taxon>Eukaryota</taxon>
        <taxon>Metazoa</taxon>
        <taxon>Spiralia</taxon>
        <taxon>Lophotrochozoa</taxon>
        <taxon>Mollusca</taxon>
        <taxon>Gastropoda</taxon>
        <taxon>Caenogastropoda</taxon>
        <taxon>Sorbeoconcha</taxon>
        <taxon>Cerithioidea</taxon>
        <taxon>Batillariidae</taxon>
        <taxon>Batillaria</taxon>
    </lineage>
</organism>
<name>A0ABD0J877_9CAEN</name>
<reference evidence="3 4" key="1">
    <citation type="journal article" date="2023" name="Sci. Data">
        <title>Genome assembly of the Korean intertidal mud-creeper Batillaria attramentaria.</title>
        <authorList>
            <person name="Patra A.K."/>
            <person name="Ho P.T."/>
            <person name="Jun S."/>
            <person name="Lee S.J."/>
            <person name="Kim Y."/>
            <person name="Won Y.J."/>
        </authorList>
    </citation>
    <scope>NUCLEOTIDE SEQUENCE [LARGE SCALE GENOMIC DNA]</scope>
    <source>
        <strain evidence="3">Wonlab-2016</strain>
    </source>
</reference>
<feature type="chain" id="PRO_5044748462" evidence="2">
    <location>
        <begin position="24"/>
        <end position="150"/>
    </location>
</feature>
<accession>A0ABD0J877</accession>
<dbReference type="AlphaFoldDB" id="A0ABD0J877"/>
<proteinExistence type="predicted"/>
<evidence type="ECO:0000256" key="1">
    <source>
        <dbReference type="SAM" id="MobiDB-lite"/>
    </source>
</evidence>
<feature type="region of interest" description="Disordered" evidence="1">
    <location>
        <begin position="119"/>
        <end position="150"/>
    </location>
</feature>
<evidence type="ECO:0000256" key="2">
    <source>
        <dbReference type="SAM" id="SignalP"/>
    </source>
</evidence>